<protein>
    <recommendedName>
        <fullName evidence="8">WAT1-related protein</fullName>
    </recommendedName>
</protein>
<keyword evidence="2 5" id="KW-0812">Transmembrane</keyword>
<keyword evidence="7" id="KW-1185">Reference proteome</keyword>
<evidence type="ECO:0000256" key="1">
    <source>
        <dbReference type="ARBA" id="ARBA00004141"/>
    </source>
</evidence>
<dbReference type="InterPro" id="IPR030184">
    <property type="entry name" value="WAT1-related"/>
</dbReference>
<sequence>MDKNQMFNQAKPYLAVIFLQFGYAGTSIVAKFALNQGMSHYTFAVYRNVIAAVVFAPFAMVLERPVIDQNLYYTGMKYTTATFAAAMTNILPAITFLMAWILRLEQMNIKTVHSQAKIVGTLVTVGGAMIMAGIIASGVSYYVSGLIIKVKGPVFVTLFNPLCMVIVAVMGSFILAEQMDLGRVLGAVTIVVGLYTVIWGKSKDQSISKSHGDQIKPIDKQINTINGGVKTANHEILDVSGAIHPHEAGIIKSRKAFPDSRHRHYLAQALLSNFSMVNLVLPDRACNCIPGLKSTLFPRVEMSLISDYVNWK</sequence>
<dbReference type="Proteomes" id="UP001642360">
    <property type="component" value="Unassembled WGS sequence"/>
</dbReference>
<gene>
    <name evidence="6" type="ORF">ILEXP_LOCUS46350</name>
</gene>
<feature type="transmembrane region" description="Helical" evidence="5">
    <location>
        <begin position="155"/>
        <end position="175"/>
    </location>
</feature>
<accession>A0ABC8U4C4</accession>
<dbReference type="SUPFAM" id="SSF103481">
    <property type="entry name" value="Multidrug resistance efflux transporter EmrE"/>
    <property type="match status" value="2"/>
</dbReference>
<name>A0ABC8U4C4_9AQUA</name>
<organism evidence="6 7">
    <name type="scientific">Ilex paraguariensis</name>
    <name type="common">yerba mate</name>
    <dbReference type="NCBI Taxonomy" id="185542"/>
    <lineage>
        <taxon>Eukaryota</taxon>
        <taxon>Viridiplantae</taxon>
        <taxon>Streptophyta</taxon>
        <taxon>Embryophyta</taxon>
        <taxon>Tracheophyta</taxon>
        <taxon>Spermatophyta</taxon>
        <taxon>Magnoliopsida</taxon>
        <taxon>eudicotyledons</taxon>
        <taxon>Gunneridae</taxon>
        <taxon>Pentapetalae</taxon>
        <taxon>asterids</taxon>
        <taxon>campanulids</taxon>
        <taxon>Aquifoliales</taxon>
        <taxon>Aquifoliaceae</taxon>
        <taxon>Ilex</taxon>
    </lineage>
</organism>
<evidence type="ECO:0008006" key="8">
    <source>
        <dbReference type="Google" id="ProtNLM"/>
    </source>
</evidence>
<dbReference type="PANTHER" id="PTHR31218">
    <property type="entry name" value="WAT1-RELATED PROTEIN"/>
    <property type="match status" value="1"/>
</dbReference>
<comment type="subcellular location">
    <subcellularLocation>
        <location evidence="1">Membrane</location>
        <topology evidence="1">Multi-pass membrane protein</topology>
    </subcellularLocation>
</comment>
<dbReference type="AlphaFoldDB" id="A0ABC8U4C4"/>
<evidence type="ECO:0000256" key="4">
    <source>
        <dbReference type="ARBA" id="ARBA00023136"/>
    </source>
</evidence>
<evidence type="ECO:0000256" key="5">
    <source>
        <dbReference type="SAM" id="Phobius"/>
    </source>
</evidence>
<comment type="caution">
    <text evidence="6">The sequence shown here is derived from an EMBL/GenBank/DDBJ whole genome shotgun (WGS) entry which is preliminary data.</text>
</comment>
<evidence type="ECO:0000313" key="6">
    <source>
        <dbReference type="EMBL" id="CAK9176497.1"/>
    </source>
</evidence>
<dbReference type="EMBL" id="CAUOFW020006835">
    <property type="protein sequence ID" value="CAK9176497.1"/>
    <property type="molecule type" value="Genomic_DNA"/>
</dbReference>
<feature type="transmembrane region" description="Helical" evidence="5">
    <location>
        <begin position="12"/>
        <end position="34"/>
    </location>
</feature>
<proteinExistence type="predicted"/>
<dbReference type="InterPro" id="IPR037185">
    <property type="entry name" value="EmrE-like"/>
</dbReference>
<feature type="transmembrane region" description="Helical" evidence="5">
    <location>
        <begin position="40"/>
        <end position="62"/>
    </location>
</feature>
<feature type="transmembrane region" description="Helical" evidence="5">
    <location>
        <begin position="122"/>
        <end position="143"/>
    </location>
</feature>
<feature type="transmembrane region" description="Helical" evidence="5">
    <location>
        <begin position="181"/>
        <end position="200"/>
    </location>
</feature>
<reference evidence="6 7" key="1">
    <citation type="submission" date="2024-02" db="EMBL/GenBank/DDBJ databases">
        <authorList>
            <person name="Vignale AGUSTIN F."/>
            <person name="Sosa J E."/>
            <person name="Modenutti C."/>
        </authorList>
    </citation>
    <scope>NUCLEOTIDE SEQUENCE [LARGE SCALE GENOMIC DNA]</scope>
</reference>
<evidence type="ECO:0000313" key="7">
    <source>
        <dbReference type="Proteomes" id="UP001642360"/>
    </source>
</evidence>
<evidence type="ECO:0000256" key="2">
    <source>
        <dbReference type="ARBA" id="ARBA00022692"/>
    </source>
</evidence>
<evidence type="ECO:0000256" key="3">
    <source>
        <dbReference type="ARBA" id="ARBA00022989"/>
    </source>
</evidence>
<keyword evidence="3 5" id="KW-1133">Transmembrane helix</keyword>
<feature type="transmembrane region" description="Helical" evidence="5">
    <location>
        <begin position="83"/>
        <end position="102"/>
    </location>
</feature>
<keyword evidence="4 5" id="KW-0472">Membrane</keyword>